<dbReference type="InterPro" id="IPR050256">
    <property type="entry name" value="Glycosyltransferase_2"/>
</dbReference>
<dbReference type="Pfam" id="PF00535">
    <property type="entry name" value="Glycos_transf_2"/>
    <property type="match status" value="1"/>
</dbReference>
<evidence type="ECO:0000313" key="11">
    <source>
        <dbReference type="Proteomes" id="UP001596189"/>
    </source>
</evidence>
<evidence type="ECO:0000256" key="8">
    <source>
        <dbReference type="SAM" id="Phobius"/>
    </source>
</evidence>
<sequence length="328" mass="36696">MRSPVEGKVDAFVSVIAVLDDEVRDPVAFLASLHEVVQANYTNYEVVAVLNGLSAERIPQIRALLSTLPCIRVLRLSRSFGVDTAIFAGLESAIGDYVVNLTPEIDPVTVVVDLVTLAMQGNDVIQGISTTRVAGSWPRRAVRHYFLAYNRRYLHVEIPEQETYLVCLTRRAMNSLANASRSQRYLRHLIRHIGYRLTDYTYATADASHRARSIRNDVIKGAEMITSYSSHPLRFVTFIGVLAGLANLLYAVYVVGLRLFRSDIAAGWTTTSLQLSAMFFVFSLILAVQAEYIGRVLAETRKEPAYFIMEELESDTLIADLDRRNLSS</sequence>
<evidence type="ECO:0000256" key="1">
    <source>
        <dbReference type="ARBA" id="ARBA00004141"/>
    </source>
</evidence>
<dbReference type="EC" id="2.4.-.-" evidence="10"/>
<feature type="domain" description="Glycosyltransferase 2-like" evidence="9">
    <location>
        <begin position="31"/>
        <end position="101"/>
    </location>
</feature>
<keyword evidence="4 10" id="KW-0808">Transferase</keyword>
<dbReference type="Proteomes" id="UP001596189">
    <property type="component" value="Unassembled WGS sequence"/>
</dbReference>
<feature type="transmembrane region" description="Helical" evidence="8">
    <location>
        <begin position="233"/>
        <end position="253"/>
    </location>
</feature>
<comment type="caution">
    <text evidence="10">The sequence shown here is derived from an EMBL/GenBank/DDBJ whole genome shotgun (WGS) entry which is preliminary data.</text>
</comment>
<evidence type="ECO:0000256" key="6">
    <source>
        <dbReference type="ARBA" id="ARBA00022989"/>
    </source>
</evidence>
<evidence type="ECO:0000313" key="10">
    <source>
        <dbReference type="EMBL" id="MFC6006169.1"/>
    </source>
</evidence>
<keyword evidence="6 8" id="KW-1133">Transmembrane helix</keyword>
<name>A0ABW1JAK3_9ACTN</name>
<feature type="transmembrane region" description="Helical" evidence="8">
    <location>
        <begin position="273"/>
        <end position="293"/>
    </location>
</feature>
<dbReference type="SUPFAM" id="SSF53448">
    <property type="entry name" value="Nucleotide-diphospho-sugar transferases"/>
    <property type="match status" value="1"/>
</dbReference>
<dbReference type="RefSeq" id="WP_345717025.1">
    <property type="nucleotide sequence ID" value="NZ_BAABFP010000005.1"/>
</dbReference>
<dbReference type="InterPro" id="IPR029044">
    <property type="entry name" value="Nucleotide-diphossugar_trans"/>
</dbReference>
<gene>
    <name evidence="10" type="ORF">ACFQDO_03410</name>
</gene>
<dbReference type="PANTHER" id="PTHR48090:SF1">
    <property type="entry name" value="PROPHAGE BACTOPRENOL GLUCOSYL TRANSFERASE HOMOLOG"/>
    <property type="match status" value="1"/>
</dbReference>
<dbReference type="PANTHER" id="PTHR48090">
    <property type="entry name" value="UNDECAPRENYL-PHOSPHATE 4-DEOXY-4-FORMAMIDO-L-ARABINOSE TRANSFERASE-RELATED"/>
    <property type="match status" value="1"/>
</dbReference>
<keyword evidence="5 8" id="KW-0812">Transmembrane</keyword>
<comment type="similarity">
    <text evidence="2">Belongs to the glycosyltransferase 2 family.</text>
</comment>
<reference evidence="11" key="1">
    <citation type="journal article" date="2019" name="Int. J. Syst. Evol. Microbiol.">
        <title>The Global Catalogue of Microorganisms (GCM) 10K type strain sequencing project: providing services to taxonomists for standard genome sequencing and annotation.</title>
        <authorList>
            <consortium name="The Broad Institute Genomics Platform"/>
            <consortium name="The Broad Institute Genome Sequencing Center for Infectious Disease"/>
            <person name="Wu L."/>
            <person name="Ma J."/>
        </authorList>
    </citation>
    <scope>NUCLEOTIDE SEQUENCE [LARGE SCALE GENOMIC DNA]</scope>
    <source>
        <strain evidence="11">KACC 14249</strain>
    </source>
</reference>
<keyword evidence="3 10" id="KW-0328">Glycosyltransferase</keyword>
<evidence type="ECO:0000256" key="5">
    <source>
        <dbReference type="ARBA" id="ARBA00022692"/>
    </source>
</evidence>
<evidence type="ECO:0000256" key="7">
    <source>
        <dbReference type="ARBA" id="ARBA00023136"/>
    </source>
</evidence>
<keyword evidence="11" id="KW-1185">Reference proteome</keyword>
<dbReference type="EMBL" id="JBHSRD010000002">
    <property type="protein sequence ID" value="MFC6006169.1"/>
    <property type="molecule type" value="Genomic_DNA"/>
</dbReference>
<protein>
    <submittedName>
        <fullName evidence="10">Glycosyltransferase</fullName>
        <ecNumber evidence="10">2.4.-.-</ecNumber>
    </submittedName>
</protein>
<comment type="subcellular location">
    <subcellularLocation>
        <location evidence="1">Membrane</location>
        <topology evidence="1">Multi-pass membrane protein</topology>
    </subcellularLocation>
</comment>
<dbReference type="InterPro" id="IPR001173">
    <property type="entry name" value="Glyco_trans_2-like"/>
</dbReference>
<dbReference type="GO" id="GO:0016757">
    <property type="term" value="F:glycosyltransferase activity"/>
    <property type="evidence" value="ECO:0007669"/>
    <property type="project" value="UniProtKB-KW"/>
</dbReference>
<evidence type="ECO:0000256" key="4">
    <source>
        <dbReference type="ARBA" id="ARBA00022679"/>
    </source>
</evidence>
<organism evidence="10 11">
    <name type="scientific">Angustibacter luteus</name>
    <dbReference type="NCBI Taxonomy" id="658456"/>
    <lineage>
        <taxon>Bacteria</taxon>
        <taxon>Bacillati</taxon>
        <taxon>Actinomycetota</taxon>
        <taxon>Actinomycetes</taxon>
        <taxon>Kineosporiales</taxon>
        <taxon>Kineosporiaceae</taxon>
    </lineage>
</organism>
<evidence type="ECO:0000256" key="3">
    <source>
        <dbReference type="ARBA" id="ARBA00022676"/>
    </source>
</evidence>
<evidence type="ECO:0000256" key="2">
    <source>
        <dbReference type="ARBA" id="ARBA00006739"/>
    </source>
</evidence>
<keyword evidence="7 8" id="KW-0472">Membrane</keyword>
<evidence type="ECO:0000259" key="9">
    <source>
        <dbReference type="Pfam" id="PF00535"/>
    </source>
</evidence>
<accession>A0ABW1JAK3</accession>
<proteinExistence type="inferred from homology"/>